<evidence type="ECO:0000313" key="2">
    <source>
        <dbReference type="Proteomes" id="UP000785200"/>
    </source>
</evidence>
<protein>
    <submittedName>
        <fullName evidence="1">Glycosidase</fullName>
    </submittedName>
</protein>
<dbReference type="EMBL" id="VNKQ01000008">
    <property type="protein sequence ID" value="KAG0649122.1"/>
    <property type="molecule type" value="Genomic_DNA"/>
</dbReference>
<keyword evidence="1" id="KW-0326">Glycosidase</keyword>
<organism evidence="1 2">
    <name type="scientific">Hyphodiscus hymeniophilus</name>
    <dbReference type="NCBI Taxonomy" id="353542"/>
    <lineage>
        <taxon>Eukaryota</taxon>
        <taxon>Fungi</taxon>
        <taxon>Dikarya</taxon>
        <taxon>Ascomycota</taxon>
        <taxon>Pezizomycotina</taxon>
        <taxon>Leotiomycetes</taxon>
        <taxon>Helotiales</taxon>
        <taxon>Hyphodiscaceae</taxon>
        <taxon>Hyphodiscus</taxon>
    </lineage>
</organism>
<keyword evidence="1" id="KW-0378">Hydrolase</keyword>
<dbReference type="GO" id="GO:0016798">
    <property type="term" value="F:hydrolase activity, acting on glycosyl bonds"/>
    <property type="evidence" value="ECO:0007669"/>
    <property type="project" value="UniProtKB-KW"/>
</dbReference>
<dbReference type="AlphaFoldDB" id="A0A9P7AXA6"/>
<dbReference type="InterPro" id="IPR013320">
    <property type="entry name" value="ConA-like_dom_sf"/>
</dbReference>
<evidence type="ECO:0000313" key="1">
    <source>
        <dbReference type="EMBL" id="KAG0649122.1"/>
    </source>
</evidence>
<dbReference type="Gene3D" id="2.60.120.200">
    <property type="match status" value="1"/>
</dbReference>
<dbReference type="Proteomes" id="UP000785200">
    <property type="component" value="Unassembled WGS sequence"/>
</dbReference>
<accession>A0A9P7AXA6</accession>
<dbReference type="SUPFAM" id="SSF49899">
    <property type="entry name" value="Concanavalin A-like lectins/glucanases"/>
    <property type="match status" value="1"/>
</dbReference>
<gene>
    <name evidence="1" type="ORF">D0Z07_4454</name>
</gene>
<proteinExistence type="predicted"/>
<reference evidence="1" key="1">
    <citation type="submission" date="2019-07" db="EMBL/GenBank/DDBJ databases">
        <title>Hyphodiscus hymeniophilus genome sequencing and assembly.</title>
        <authorList>
            <person name="Kramer G."/>
            <person name="Nodwell J."/>
        </authorList>
    </citation>
    <scope>NUCLEOTIDE SEQUENCE</scope>
    <source>
        <strain evidence="1">ATCC 34498</strain>
    </source>
</reference>
<dbReference type="Pfam" id="PF26113">
    <property type="entry name" value="GH16_XgeA"/>
    <property type="match status" value="1"/>
</dbReference>
<sequence>MTPQPQLGTLTSTDCDANVNYNAGCNILADSTSTYGSDFNANGGGVFATEWTSDHIKIWFFPRGSIPQNIINGTPDPSTWTEPQANFQGGTNCDIDSHFGQNQIIFDTTFCGDYGDATWPSDQTCVCGGQSECLYECVLAGQFGESVYN</sequence>
<comment type="caution">
    <text evidence="1">The sequence shown here is derived from an EMBL/GenBank/DDBJ whole genome shotgun (WGS) entry which is preliminary data.</text>
</comment>
<name>A0A9P7AXA6_9HELO</name>
<dbReference type="OrthoDB" id="192832at2759"/>
<keyword evidence="2" id="KW-1185">Reference proteome</keyword>